<sequence length="114" mass="14227">MHEYKTKQQKRKFYDSGHWKRMRKHIKQRDNNECQECKRKGRVWIDTNEYSVSAKRKKIMLVVDHIKEIEDYPELALEEDNLQTLCVNCHNKKHGRYVDYSLWRKTPKWDDEWW</sequence>
<dbReference type="Gene3D" id="1.10.30.50">
    <property type="match status" value="1"/>
</dbReference>
<dbReference type="PANTHER" id="PTHR41286:SF1">
    <property type="entry name" value="HNH NUCLEASE YAJD-RELATED"/>
    <property type="match status" value="1"/>
</dbReference>
<keyword evidence="1" id="KW-0540">Nuclease</keyword>
<evidence type="ECO:0000259" key="5">
    <source>
        <dbReference type="SMART" id="SM00507"/>
    </source>
</evidence>
<feature type="domain" description="HNH nuclease" evidence="5">
    <location>
        <begin position="21"/>
        <end position="91"/>
    </location>
</feature>
<dbReference type="Proteomes" id="UP001597451">
    <property type="component" value="Unassembled WGS sequence"/>
</dbReference>
<name>A0ABW5PZV7_9BACI</name>
<dbReference type="EMBL" id="JBHUMX010000019">
    <property type="protein sequence ID" value="MFD2628796.1"/>
    <property type="molecule type" value="Genomic_DNA"/>
</dbReference>
<dbReference type="GO" id="GO:0004519">
    <property type="term" value="F:endonuclease activity"/>
    <property type="evidence" value="ECO:0007669"/>
    <property type="project" value="UniProtKB-KW"/>
</dbReference>
<accession>A0ABW5PZV7</accession>
<protein>
    <recommendedName>
        <fullName evidence="4">Putative HNH nuclease YajD</fullName>
    </recommendedName>
</protein>
<reference evidence="7" key="1">
    <citation type="journal article" date="2019" name="Int. J. Syst. Evol. Microbiol.">
        <title>The Global Catalogue of Microorganisms (GCM) 10K type strain sequencing project: providing services to taxonomists for standard genome sequencing and annotation.</title>
        <authorList>
            <consortium name="The Broad Institute Genomics Platform"/>
            <consortium name="The Broad Institute Genome Sequencing Center for Infectious Disease"/>
            <person name="Wu L."/>
            <person name="Ma J."/>
        </authorList>
    </citation>
    <scope>NUCLEOTIDE SEQUENCE [LARGE SCALE GENOMIC DNA]</scope>
    <source>
        <strain evidence="7">TISTR 1858</strain>
    </source>
</reference>
<evidence type="ECO:0000313" key="6">
    <source>
        <dbReference type="EMBL" id="MFD2628796.1"/>
    </source>
</evidence>
<proteinExistence type="inferred from homology"/>
<organism evidence="6 7">
    <name type="scientific">Oceanobacillus kapialis</name>
    <dbReference type="NCBI Taxonomy" id="481353"/>
    <lineage>
        <taxon>Bacteria</taxon>
        <taxon>Bacillati</taxon>
        <taxon>Bacillota</taxon>
        <taxon>Bacilli</taxon>
        <taxon>Bacillales</taxon>
        <taxon>Bacillaceae</taxon>
        <taxon>Oceanobacillus</taxon>
    </lineage>
</organism>
<comment type="caution">
    <text evidence="6">The sequence shown here is derived from an EMBL/GenBank/DDBJ whole genome shotgun (WGS) entry which is preliminary data.</text>
</comment>
<evidence type="ECO:0000256" key="4">
    <source>
        <dbReference type="ARBA" id="ARBA00040194"/>
    </source>
</evidence>
<dbReference type="SMART" id="SM00507">
    <property type="entry name" value="HNHc"/>
    <property type="match status" value="1"/>
</dbReference>
<dbReference type="InterPro" id="IPR002711">
    <property type="entry name" value="HNH"/>
</dbReference>
<evidence type="ECO:0000256" key="2">
    <source>
        <dbReference type="ARBA" id="ARBA00022801"/>
    </source>
</evidence>
<keyword evidence="6" id="KW-0255">Endonuclease</keyword>
<dbReference type="RefSeq" id="WP_379561542.1">
    <property type="nucleotide sequence ID" value="NZ_JBHUMX010000019.1"/>
</dbReference>
<keyword evidence="2" id="KW-0378">Hydrolase</keyword>
<gene>
    <name evidence="6" type="ORF">ACFSUN_08350</name>
</gene>
<dbReference type="Pfam" id="PF01844">
    <property type="entry name" value="HNH"/>
    <property type="match status" value="1"/>
</dbReference>
<evidence type="ECO:0000256" key="1">
    <source>
        <dbReference type="ARBA" id="ARBA00022722"/>
    </source>
</evidence>
<keyword evidence="7" id="KW-1185">Reference proteome</keyword>
<evidence type="ECO:0000256" key="3">
    <source>
        <dbReference type="ARBA" id="ARBA00038412"/>
    </source>
</evidence>
<dbReference type="InterPro" id="IPR003615">
    <property type="entry name" value="HNH_nuc"/>
</dbReference>
<evidence type="ECO:0000313" key="7">
    <source>
        <dbReference type="Proteomes" id="UP001597451"/>
    </source>
</evidence>
<dbReference type="CDD" id="cd00085">
    <property type="entry name" value="HNHc"/>
    <property type="match status" value="1"/>
</dbReference>
<dbReference type="PANTHER" id="PTHR41286">
    <property type="entry name" value="HNH NUCLEASE YAJD-RELATED"/>
    <property type="match status" value="1"/>
</dbReference>
<comment type="similarity">
    <text evidence="3">Belongs to the HNH nuclease family.</text>
</comment>